<reference evidence="1" key="1">
    <citation type="submission" date="2023-07" db="EMBL/GenBank/DDBJ databases">
        <authorList>
            <consortium name="CYATHOMIX"/>
        </authorList>
    </citation>
    <scope>NUCLEOTIDE SEQUENCE</scope>
    <source>
        <strain evidence="1">N/A</strain>
    </source>
</reference>
<keyword evidence="2" id="KW-1185">Reference proteome</keyword>
<gene>
    <name evidence="1" type="ORF">CYNAS_LOCUS7487</name>
</gene>
<evidence type="ECO:0000313" key="1">
    <source>
        <dbReference type="EMBL" id="CAJ0595504.1"/>
    </source>
</evidence>
<protein>
    <submittedName>
        <fullName evidence="1">Uncharacterized protein</fullName>
    </submittedName>
</protein>
<proteinExistence type="predicted"/>
<name>A0AA36M1A6_CYLNA</name>
<organism evidence="1 2">
    <name type="scientific">Cylicocyclus nassatus</name>
    <name type="common">Nematode worm</name>
    <dbReference type="NCBI Taxonomy" id="53992"/>
    <lineage>
        <taxon>Eukaryota</taxon>
        <taxon>Metazoa</taxon>
        <taxon>Ecdysozoa</taxon>
        <taxon>Nematoda</taxon>
        <taxon>Chromadorea</taxon>
        <taxon>Rhabditida</taxon>
        <taxon>Rhabditina</taxon>
        <taxon>Rhabditomorpha</taxon>
        <taxon>Strongyloidea</taxon>
        <taxon>Strongylidae</taxon>
        <taxon>Cylicocyclus</taxon>
    </lineage>
</organism>
<dbReference type="EMBL" id="CATQJL010000112">
    <property type="protein sequence ID" value="CAJ0595504.1"/>
    <property type="molecule type" value="Genomic_DNA"/>
</dbReference>
<sequence>MLFVLRHPPFKGTKRRRYINRTVGTLLDVADDATVKGHQAKELRNATAKAISDTWKDSRLATAAMAALDSLVDDKVSHWGIATVPNLTAYPIRLDFRLDNMASEAGWMSNRSISLWIVGASSISRAQIRSVETRAHENLLIIITQAFP</sequence>
<dbReference type="Proteomes" id="UP001176961">
    <property type="component" value="Unassembled WGS sequence"/>
</dbReference>
<dbReference type="AlphaFoldDB" id="A0AA36M1A6"/>
<evidence type="ECO:0000313" key="2">
    <source>
        <dbReference type="Proteomes" id="UP001176961"/>
    </source>
</evidence>
<accession>A0AA36M1A6</accession>
<comment type="caution">
    <text evidence="1">The sequence shown here is derived from an EMBL/GenBank/DDBJ whole genome shotgun (WGS) entry which is preliminary data.</text>
</comment>